<evidence type="ECO:0000313" key="1">
    <source>
        <dbReference type="EMBL" id="GAT22228.1"/>
    </source>
</evidence>
<evidence type="ECO:0000313" key="2">
    <source>
        <dbReference type="Proteomes" id="UP000075230"/>
    </source>
</evidence>
<dbReference type="EMBL" id="BCWF01000015">
    <property type="protein sequence ID" value="GAT22228.1"/>
    <property type="molecule type" value="Genomic_DNA"/>
</dbReference>
<organism evidence="1 2">
    <name type="scientific">Aspergillus kawachii</name>
    <name type="common">White koji mold</name>
    <name type="synonym">Aspergillus awamori var. kawachi</name>
    <dbReference type="NCBI Taxonomy" id="1069201"/>
    <lineage>
        <taxon>Eukaryota</taxon>
        <taxon>Fungi</taxon>
        <taxon>Dikarya</taxon>
        <taxon>Ascomycota</taxon>
        <taxon>Pezizomycotina</taxon>
        <taxon>Eurotiomycetes</taxon>
        <taxon>Eurotiomycetidae</taxon>
        <taxon>Eurotiales</taxon>
        <taxon>Aspergillaceae</taxon>
        <taxon>Aspergillus</taxon>
        <taxon>Aspergillus subgen. Circumdati</taxon>
    </lineage>
</organism>
<dbReference type="AlphaFoldDB" id="A0A146F8B2"/>
<gene>
    <name evidence="1" type="ORF">RIB2604_01502610</name>
</gene>
<reference evidence="2" key="2">
    <citation type="submission" date="2016-02" db="EMBL/GenBank/DDBJ databases">
        <title>Genome sequencing of Aspergillus luchuensis NBRC 4314.</title>
        <authorList>
            <person name="Yamada O."/>
        </authorList>
    </citation>
    <scope>NUCLEOTIDE SEQUENCE [LARGE SCALE GENOMIC DNA]</scope>
    <source>
        <strain evidence="2">RIB 2604</strain>
    </source>
</reference>
<name>A0A146F8B2_ASPKA</name>
<protein>
    <submittedName>
        <fullName evidence="1">Nonribosomal peptide synthase</fullName>
    </submittedName>
</protein>
<dbReference type="Proteomes" id="UP000075230">
    <property type="component" value="Unassembled WGS sequence"/>
</dbReference>
<sequence length="88" mass="9970">MTPSILSRGSNRVYCLLPKLRVWACSLPGSLGHLHTNFDRRSSRIRCLGFLQDVAWAVRLLECRLGVREGWRLLGWDVVRASGSDALF</sequence>
<reference evidence="1 2" key="1">
    <citation type="journal article" date="2016" name="DNA Res.">
        <title>Genome sequence of Aspergillus luchuensis NBRC 4314.</title>
        <authorList>
            <person name="Yamada O."/>
            <person name="Machida M."/>
            <person name="Hosoyama A."/>
            <person name="Goto M."/>
            <person name="Takahashi T."/>
            <person name="Futagami T."/>
            <person name="Yamagata Y."/>
            <person name="Takeuchi M."/>
            <person name="Kobayashi T."/>
            <person name="Koike H."/>
            <person name="Abe K."/>
            <person name="Asai K."/>
            <person name="Arita M."/>
            <person name="Fujita N."/>
            <person name="Fukuda K."/>
            <person name="Higa K."/>
            <person name="Horikawa H."/>
            <person name="Ishikawa T."/>
            <person name="Jinno K."/>
            <person name="Kato Y."/>
            <person name="Kirimura K."/>
            <person name="Mizutani O."/>
            <person name="Nakasone K."/>
            <person name="Sano M."/>
            <person name="Shiraishi Y."/>
            <person name="Tsukahara M."/>
            <person name="Gomi K."/>
        </authorList>
    </citation>
    <scope>NUCLEOTIDE SEQUENCE [LARGE SCALE GENOMIC DNA]</scope>
    <source>
        <strain evidence="1 2">RIB 2604</strain>
    </source>
</reference>
<comment type="caution">
    <text evidence="1">The sequence shown here is derived from an EMBL/GenBank/DDBJ whole genome shotgun (WGS) entry which is preliminary data.</text>
</comment>
<accession>A0A146F8B2</accession>
<proteinExistence type="predicted"/>